<protein>
    <recommendedName>
        <fullName evidence="3">Trichothecene 3-O-acetyltransferase-like N-terminal domain-containing protein</fullName>
    </recommendedName>
</protein>
<dbReference type="PANTHER" id="PTHR31896">
    <property type="entry name" value="FAMILY REGULATORY PROTEIN, PUTATIVE (AFU_ORTHOLOGUE AFUA_3G14730)-RELATED"/>
    <property type="match status" value="1"/>
</dbReference>
<dbReference type="RefSeq" id="XP_024709055.1">
    <property type="nucleotide sequence ID" value="XM_024851911.1"/>
</dbReference>
<dbReference type="InterPro" id="IPR054710">
    <property type="entry name" value="Tri101-like_N"/>
</dbReference>
<dbReference type="EMBL" id="MSFO01000001">
    <property type="protein sequence ID" value="PLB53753.1"/>
    <property type="molecule type" value="Genomic_DNA"/>
</dbReference>
<keyword evidence="1" id="KW-0808">Transferase</keyword>
<dbReference type="InterPro" id="IPR023213">
    <property type="entry name" value="CAT-like_dom_sf"/>
</dbReference>
<feature type="domain" description="Trichothecene 3-O-acetyltransferase-like N-terminal" evidence="3">
    <location>
        <begin position="28"/>
        <end position="176"/>
    </location>
</feature>
<organism evidence="4 5">
    <name type="scientific">Aspergillus steynii IBT 23096</name>
    <dbReference type="NCBI Taxonomy" id="1392250"/>
    <lineage>
        <taxon>Eukaryota</taxon>
        <taxon>Fungi</taxon>
        <taxon>Dikarya</taxon>
        <taxon>Ascomycota</taxon>
        <taxon>Pezizomycotina</taxon>
        <taxon>Eurotiomycetes</taxon>
        <taxon>Eurotiomycetidae</taxon>
        <taxon>Eurotiales</taxon>
        <taxon>Aspergillaceae</taxon>
        <taxon>Aspergillus</taxon>
        <taxon>Aspergillus subgen. Circumdati</taxon>
    </lineage>
</organism>
<dbReference type="STRING" id="1392250.A0A2I2GLL0"/>
<keyword evidence="2" id="KW-0012">Acyltransferase</keyword>
<dbReference type="Gene3D" id="3.30.559.10">
    <property type="entry name" value="Chloramphenicol acetyltransferase-like domain"/>
    <property type="match status" value="2"/>
</dbReference>
<dbReference type="AlphaFoldDB" id="A0A2I2GLL0"/>
<keyword evidence="5" id="KW-1185">Reference proteome</keyword>
<evidence type="ECO:0000313" key="4">
    <source>
        <dbReference type="EMBL" id="PLB53753.1"/>
    </source>
</evidence>
<dbReference type="GO" id="GO:0016746">
    <property type="term" value="F:acyltransferase activity"/>
    <property type="evidence" value="ECO:0007669"/>
    <property type="project" value="UniProtKB-KW"/>
</dbReference>
<dbReference type="Pfam" id="PF02458">
    <property type="entry name" value="Transferase"/>
    <property type="match status" value="1"/>
</dbReference>
<comment type="caution">
    <text evidence="4">The sequence shown here is derived from an EMBL/GenBank/DDBJ whole genome shotgun (WGS) entry which is preliminary data.</text>
</comment>
<dbReference type="PANTHER" id="PTHR31896:SF64">
    <property type="entry name" value="TRICHOTHECENE 3-O-ACETYLTRANSFERASE"/>
    <property type="match status" value="1"/>
</dbReference>
<dbReference type="Pfam" id="PF22664">
    <property type="entry name" value="TRI-like_N"/>
    <property type="match status" value="1"/>
</dbReference>
<dbReference type="Proteomes" id="UP000234275">
    <property type="component" value="Unassembled WGS sequence"/>
</dbReference>
<evidence type="ECO:0000313" key="5">
    <source>
        <dbReference type="Proteomes" id="UP000234275"/>
    </source>
</evidence>
<name>A0A2I2GLL0_9EURO</name>
<accession>A0A2I2GLL0</accession>
<evidence type="ECO:0000259" key="3">
    <source>
        <dbReference type="Pfam" id="PF22664"/>
    </source>
</evidence>
<gene>
    <name evidence="4" type="ORF">P170DRAFT_460114</name>
</gene>
<dbReference type="InterPro" id="IPR051283">
    <property type="entry name" value="Sec_Metabolite_Acyltrans"/>
</dbReference>
<proteinExistence type="predicted"/>
<reference evidence="4 5" key="1">
    <citation type="submission" date="2016-12" db="EMBL/GenBank/DDBJ databases">
        <title>The genomes of Aspergillus section Nigri reveals drivers in fungal speciation.</title>
        <authorList>
            <consortium name="DOE Joint Genome Institute"/>
            <person name="Vesth T.C."/>
            <person name="Nybo J."/>
            <person name="Theobald S."/>
            <person name="Brandl J."/>
            <person name="Frisvad J.C."/>
            <person name="Nielsen K.F."/>
            <person name="Lyhne E.K."/>
            <person name="Kogle M.E."/>
            <person name="Kuo A."/>
            <person name="Riley R."/>
            <person name="Clum A."/>
            <person name="Nolan M."/>
            <person name="Lipzen A."/>
            <person name="Salamov A."/>
            <person name="Henrissat B."/>
            <person name="Wiebenga A."/>
            <person name="De Vries R.P."/>
            <person name="Grigoriev I.V."/>
            <person name="Mortensen U.H."/>
            <person name="Andersen M.R."/>
            <person name="Baker S.E."/>
        </authorList>
    </citation>
    <scope>NUCLEOTIDE SEQUENCE [LARGE SCALE GENOMIC DNA]</scope>
    <source>
        <strain evidence="4 5">IBT 23096</strain>
    </source>
</reference>
<sequence>MYQPGSFEPFLLSPLDHTLPPVCPTLFLCFRLSEHQHYVSRLRRGIDIMLLRLPFLYGEVVSCVDEKGRAGRMKVQFPSSSIEGISMLSIRHYPDKTLPSDQSRKDEHLHVQHEVANLDQSYCPLAFITSPGEPGPVVRFQANILADGVLLSMSFNHQVADATGPAIILEMLAQGCRDSSAEDAQILPSSCQSESRLREQLSCIAHSLHSHQDWAYGPLARNDTADDASTASESETVLSDPDLKGLPFVFPPEKVVHLRDICNSLLPILQHEYQGSRNKSVHPSTHWPTFLSSNDVLISMILFCIERVCFENGREWSDSAGLCMAINLRSHLQPPLPNHYIGNVITVRRFPYSLQRDGLSLDQHMDTNLLAELPALVGEYELFHIANIAFQVRAMINSTDDRYTRGYISYLNNQSGSYSAMSGLSGLLVTSWRHLPVYDLDFGPGIGKIDHFESPPGMMEGACIILPANKNVGGHGEPASWDVRLMLKPEDMEGLVRDGLFQWALGG</sequence>
<dbReference type="VEuPathDB" id="FungiDB:P170DRAFT_460114"/>
<evidence type="ECO:0000256" key="1">
    <source>
        <dbReference type="ARBA" id="ARBA00022679"/>
    </source>
</evidence>
<evidence type="ECO:0000256" key="2">
    <source>
        <dbReference type="ARBA" id="ARBA00023315"/>
    </source>
</evidence>
<dbReference type="GeneID" id="36559609"/>
<dbReference type="OrthoDB" id="1862401at2759"/>